<dbReference type="InterPro" id="IPR024977">
    <property type="entry name" value="Apc4-like_WD40_dom"/>
</dbReference>
<evidence type="ECO:0000256" key="2">
    <source>
        <dbReference type="ARBA" id="ARBA00022737"/>
    </source>
</evidence>
<dbReference type="GO" id="GO:0005634">
    <property type="term" value="C:nucleus"/>
    <property type="evidence" value="ECO:0007669"/>
    <property type="project" value="TreeGrafter"/>
</dbReference>
<feature type="domain" description="Gem-associated protein 5 TPR" evidence="6">
    <location>
        <begin position="894"/>
        <end position="1088"/>
    </location>
</feature>
<dbReference type="SUPFAM" id="SSF50969">
    <property type="entry name" value="YVTN repeat-like/Quinoprotein amine dehydrogenase"/>
    <property type="match status" value="1"/>
</dbReference>
<dbReference type="Pfam" id="PF12894">
    <property type="entry name" value="ANAPC4_WD40"/>
    <property type="match status" value="1"/>
</dbReference>
<gene>
    <name evidence="8" type="ORF">TSIB3V08_LOCUS5864</name>
</gene>
<dbReference type="SMART" id="SM00320">
    <property type="entry name" value="WD40"/>
    <property type="match status" value="11"/>
</dbReference>
<dbReference type="InterPro" id="IPR052640">
    <property type="entry name" value="Gemin-5"/>
</dbReference>
<dbReference type="PROSITE" id="PS00678">
    <property type="entry name" value="WD_REPEATS_1"/>
    <property type="match status" value="2"/>
</dbReference>
<evidence type="ECO:0000259" key="5">
    <source>
        <dbReference type="Pfam" id="PF12894"/>
    </source>
</evidence>
<dbReference type="GO" id="GO:0003730">
    <property type="term" value="F:mRNA 3'-UTR binding"/>
    <property type="evidence" value="ECO:0007669"/>
    <property type="project" value="TreeGrafter"/>
</dbReference>
<feature type="domain" description="Gem-associated protein 5 second beta-propeller" evidence="7">
    <location>
        <begin position="404"/>
        <end position="547"/>
    </location>
</feature>
<evidence type="ECO:0000259" key="6">
    <source>
        <dbReference type="Pfam" id="PF23774"/>
    </source>
</evidence>
<evidence type="ECO:0000256" key="3">
    <source>
        <dbReference type="PROSITE-ProRule" id="PRU00221"/>
    </source>
</evidence>
<dbReference type="GO" id="GO:0000387">
    <property type="term" value="P:spliceosomal snRNP assembly"/>
    <property type="evidence" value="ECO:0007669"/>
    <property type="project" value="TreeGrafter"/>
</dbReference>
<protein>
    <recommendedName>
        <fullName evidence="9">Gem-associated protein 5</fullName>
    </recommendedName>
</protein>
<feature type="repeat" description="WD" evidence="3">
    <location>
        <begin position="683"/>
        <end position="725"/>
    </location>
</feature>
<dbReference type="InterPro" id="IPR015943">
    <property type="entry name" value="WD40/YVTN_repeat-like_dom_sf"/>
</dbReference>
<evidence type="ECO:0000313" key="8">
    <source>
        <dbReference type="EMBL" id="CAD7261737.1"/>
    </source>
</evidence>
<name>A0A7R9AW62_TIMSH</name>
<accession>A0A7R9AW62</accession>
<dbReference type="Pfam" id="PF23775">
    <property type="entry name" value="Beta-prop_RIG_2nd"/>
    <property type="match status" value="1"/>
</dbReference>
<evidence type="ECO:0008006" key="9">
    <source>
        <dbReference type="Google" id="ProtNLM"/>
    </source>
</evidence>
<reference evidence="8" key="1">
    <citation type="submission" date="2020-11" db="EMBL/GenBank/DDBJ databases">
        <authorList>
            <person name="Tran Van P."/>
        </authorList>
    </citation>
    <scope>NUCLEOTIDE SEQUENCE</scope>
</reference>
<dbReference type="PROSITE" id="PS50082">
    <property type="entry name" value="WD_REPEATS_2"/>
    <property type="match status" value="3"/>
</dbReference>
<feature type="compositionally biased region" description="Basic and acidic residues" evidence="4">
    <location>
        <begin position="791"/>
        <end position="807"/>
    </location>
</feature>
<dbReference type="InterPro" id="IPR056424">
    <property type="entry name" value="Beta-prop_GEMI5_2nd"/>
</dbReference>
<keyword evidence="2" id="KW-0677">Repeat</keyword>
<dbReference type="PANTHER" id="PTHR46362:SF1">
    <property type="entry name" value="GEM-ASSOCIATED PROTEIN 5"/>
    <property type="match status" value="1"/>
</dbReference>
<sequence>MRNDLIVCRHKFRGSLADGPQVQMIRVAHKEKVTVVRLSKTNGGKYPLSVATVGDDSIVKLWHLETLSLLQAHNFHEGSKVVDMDWSIADPNLVVSVDENNNIICWNLSTNSTQRLTLFKLRAMCLACCPHKADTIAVGSRTGLVFVIKNKDGGQVLYRMRGHDSEVVSIAWCPVSYNIFKKSKTEQLLSRDMLLASAGKDRDVYIWRAGTDGQCQTKFNLPVTLVATMESSGHYRSGGSNAPSVGMFRMCLRWPEPSTLLTSTAWGELLKWRLTETGEDAAHKGYNYACRSKKPVQDKLSKNYQLLHNVHLRGLFSIACTPAIVQDETANFWTSSTDSVPSEDNLNSEEKEVSIDGMNIAKEQQLVWTTAQDRFIVACNLKTGKLVAKIPTFGGFVYAVAVSPVDSDRLAIGVGDSTIRIWNLSNSNAIDLVSMWQRVKSRVMTLAWHPTKENLLAYGTSEGRIGVCDTSSGKLPIVFKLSHQKPVYSLCWGPFTYKQGEDPKNIPELVLYSCAVGEIFQHNMKRPDEVHPTEIRASISPSSAVELNTTNALANYATEADISSFLKEIQQSVNPTSSKFKLTTELAWKPDFTLLALGLDDGTVHVFSAPHLTHLHTLFTIKKMIQCLAWHPESTATDTGLSPYQHWLAVSSNERTITVVDTLKLTKGESDINNKTIKSCITLTGHLNRVVSMAWSPHVSGQLVSVSFDDTAQVWDVPNQSLIANFPSHDSNLLCCVWSPLDPDMIITGSADCTLRIWKISSQTNKFPKEKKTQKKNKKLTDILIVEATRERNEEKQRHTFEHDTGKKAASSLPVNSQASTEVFDINDRADHLTPRVISHINKKSFFPVSSRRRDDDSYQIENCYRLLERGGQDEIINKDTPPEEGGELGFHRFYGNREDIHKLINAEVADHRAKGREMFVSHMELWKGNTGEMLREASQKKALNDWLVSLAPSISHRVWVEMCVAYSEQLTAQGLFHKAASYLLVCNKVEEAIHLLVNNKCFREAMCIAKSRLDSDDPTINNVFIEWGNKLGNSDGELDLAAKMFAKKKTVEYLKLSALVSRKCGNYALALSQAKQCFQECMHQENWDLADDIVSEYMELKNGNGIRNDSKYWVQERREDNDDFEPYHLVVIVHREVLNLLAADQGKFGSWLLGNRLVHTSLLERVASRWQTDDKQTVYCELRSGLDHNQSAQQTLNQMWLCVSKELSLSFSSEEKGLWHLVNAVAICYRYQLLHPSQPVLLQLCSWLAPAGPFTKDSVFLLSSQDTSNMSFVHSLRAFLGAAIAFWLDIVVKLSEDLEQQSALGVNVKSKNDNEQITEPNEECDAHTRDLINDKNITIKAQEIIKSRTVIESAEGLTDTQKVVEGVKEEVNDLLEKITKVCGNKPNKEIKCHEKDDTKTKTNNEFIELKIDISSSNIDASKITCVGVSNETTFEHSGSLNWAAVCTVLEELLVDVLDKHSTQYFQNEIEIKKLELLVAGAVASTRKSSALGESPKHIEDNNVAGDRNENKIDDAINHNLQIEVTEAQTENGVVEGKKKDQVLFDTISDTNIIKNTILNEDNQTIADAQFGISYAVLRGNSYLNEVEPTTTAANFVQGHKSRDTIANSGLLKLQELKICKEKFEMEKVAVPNPFFIYCKVQTICQNVIMKKEPQLGQHLLDLLKNSM</sequence>
<feature type="domain" description="Anaphase-promoting complex subunit 4-like WD40" evidence="5">
    <location>
        <begin position="581"/>
        <end position="631"/>
    </location>
</feature>
<dbReference type="InterPro" id="IPR056421">
    <property type="entry name" value="TPR_GEMI5"/>
</dbReference>
<evidence type="ECO:0000259" key="7">
    <source>
        <dbReference type="Pfam" id="PF23775"/>
    </source>
</evidence>
<evidence type="ECO:0000256" key="1">
    <source>
        <dbReference type="ARBA" id="ARBA00022574"/>
    </source>
</evidence>
<dbReference type="InterPro" id="IPR019775">
    <property type="entry name" value="WD40_repeat_CS"/>
</dbReference>
<feature type="region of interest" description="Disordered" evidence="4">
    <location>
        <begin position="791"/>
        <end position="816"/>
    </location>
</feature>
<proteinExistence type="predicted"/>
<dbReference type="Gene3D" id="2.130.10.10">
    <property type="entry name" value="YVTN repeat-like/Quinoprotein amine dehydrogenase"/>
    <property type="match status" value="2"/>
</dbReference>
<dbReference type="PANTHER" id="PTHR46362">
    <property type="entry name" value="GEM-ASSOCIATED PROTEIN 5"/>
    <property type="match status" value="1"/>
</dbReference>
<dbReference type="Pfam" id="PF23774">
    <property type="entry name" value="TPR_GEMI5"/>
    <property type="match status" value="1"/>
</dbReference>
<organism evidence="8">
    <name type="scientific">Timema shepardi</name>
    <name type="common">Walking stick</name>
    <dbReference type="NCBI Taxonomy" id="629360"/>
    <lineage>
        <taxon>Eukaryota</taxon>
        <taxon>Metazoa</taxon>
        <taxon>Ecdysozoa</taxon>
        <taxon>Arthropoda</taxon>
        <taxon>Hexapoda</taxon>
        <taxon>Insecta</taxon>
        <taxon>Pterygota</taxon>
        <taxon>Neoptera</taxon>
        <taxon>Polyneoptera</taxon>
        <taxon>Phasmatodea</taxon>
        <taxon>Timematodea</taxon>
        <taxon>Timematoidea</taxon>
        <taxon>Timematidae</taxon>
        <taxon>Timema</taxon>
    </lineage>
</organism>
<feature type="repeat" description="WD" evidence="3">
    <location>
        <begin position="397"/>
        <end position="432"/>
    </location>
</feature>
<dbReference type="InterPro" id="IPR011047">
    <property type="entry name" value="Quinoprotein_ADH-like_sf"/>
</dbReference>
<evidence type="ECO:0000256" key="4">
    <source>
        <dbReference type="SAM" id="MobiDB-lite"/>
    </source>
</evidence>
<dbReference type="InterPro" id="IPR001680">
    <property type="entry name" value="WD40_rpt"/>
</dbReference>
<dbReference type="InterPro" id="IPR011044">
    <property type="entry name" value="Quino_amine_DH_bsu"/>
</dbReference>
<dbReference type="EMBL" id="OC002365">
    <property type="protein sequence ID" value="CAD7261737.1"/>
    <property type="molecule type" value="Genomic_DNA"/>
</dbReference>
<dbReference type="GO" id="GO:0032797">
    <property type="term" value="C:SMN complex"/>
    <property type="evidence" value="ECO:0007669"/>
    <property type="project" value="TreeGrafter"/>
</dbReference>
<keyword evidence="1 3" id="KW-0853">WD repeat</keyword>
<dbReference type="PROSITE" id="PS50294">
    <property type="entry name" value="WD_REPEATS_REGION"/>
    <property type="match status" value="2"/>
</dbReference>
<dbReference type="Pfam" id="PF00400">
    <property type="entry name" value="WD40"/>
    <property type="match status" value="3"/>
</dbReference>
<feature type="repeat" description="WD" evidence="3">
    <location>
        <begin position="726"/>
        <end position="762"/>
    </location>
</feature>
<dbReference type="SUPFAM" id="SSF50998">
    <property type="entry name" value="Quinoprotein alcohol dehydrogenase-like"/>
    <property type="match status" value="1"/>
</dbReference>